<organism evidence="1 2">
    <name type="scientific">Amborella trichopoda</name>
    <dbReference type="NCBI Taxonomy" id="13333"/>
    <lineage>
        <taxon>Eukaryota</taxon>
        <taxon>Viridiplantae</taxon>
        <taxon>Streptophyta</taxon>
        <taxon>Embryophyta</taxon>
        <taxon>Tracheophyta</taxon>
        <taxon>Spermatophyta</taxon>
        <taxon>Magnoliopsida</taxon>
        <taxon>Amborellales</taxon>
        <taxon>Amborellaceae</taxon>
        <taxon>Amborella</taxon>
    </lineage>
</organism>
<dbReference type="Proteomes" id="UP000017836">
    <property type="component" value="Unassembled WGS sequence"/>
</dbReference>
<protein>
    <submittedName>
        <fullName evidence="1">Uncharacterized protein</fullName>
    </submittedName>
</protein>
<name>W1PS10_AMBTC</name>
<dbReference type="HOGENOM" id="CLU_2362527_0_0_1"/>
<evidence type="ECO:0000313" key="1">
    <source>
        <dbReference type="EMBL" id="ERN12797.1"/>
    </source>
</evidence>
<dbReference type="AlphaFoldDB" id="W1PS10"/>
<accession>W1PS10</accession>
<gene>
    <name evidence="1" type="ORF">AMTR_s00043p00224140</name>
</gene>
<evidence type="ECO:0000313" key="2">
    <source>
        <dbReference type="Proteomes" id="UP000017836"/>
    </source>
</evidence>
<dbReference type="Gramene" id="ERN12797">
    <property type="protein sequence ID" value="ERN12797"/>
    <property type="gene ID" value="AMTR_s00043p00224140"/>
</dbReference>
<reference evidence="2" key="1">
    <citation type="journal article" date="2013" name="Science">
        <title>The Amborella genome and the evolution of flowering plants.</title>
        <authorList>
            <consortium name="Amborella Genome Project"/>
        </authorList>
    </citation>
    <scope>NUCLEOTIDE SEQUENCE [LARGE SCALE GENOMIC DNA]</scope>
</reference>
<keyword evidence="2" id="KW-1185">Reference proteome</keyword>
<proteinExistence type="predicted"/>
<dbReference type="EMBL" id="KI392605">
    <property type="protein sequence ID" value="ERN12797.1"/>
    <property type="molecule type" value="Genomic_DNA"/>
</dbReference>
<sequence length="96" mass="10646">MTKSENDSDGDHGIILALITAFEGLEVERGAKPLTSIILIEVKPNELDHKGDSMVSSPLKARFKKGTQEDYKALPLNDGASKLHWKLYSPMAHRIM</sequence>